<protein>
    <submittedName>
        <fullName evidence="2">Uncharacterized protein</fullName>
    </submittedName>
</protein>
<dbReference type="RefSeq" id="WP_377910880.1">
    <property type="nucleotide sequence ID" value="NZ_JBHSGK010000021.1"/>
</dbReference>
<keyword evidence="3" id="KW-1185">Reference proteome</keyword>
<dbReference type="Proteomes" id="UP001595896">
    <property type="component" value="Unassembled WGS sequence"/>
</dbReference>
<evidence type="ECO:0000256" key="1">
    <source>
        <dbReference type="SAM" id="MobiDB-lite"/>
    </source>
</evidence>
<evidence type="ECO:0000313" key="2">
    <source>
        <dbReference type="EMBL" id="MFC4738295.1"/>
    </source>
</evidence>
<sequence length="66" mass="7475">MEQARVNHHQAFQPDWQLPNWRISTPGGSERGEDPADSRREWLAEAVPSGKRVSVDAGRCNVIHLK</sequence>
<feature type="region of interest" description="Disordered" evidence="1">
    <location>
        <begin position="1"/>
        <end position="38"/>
    </location>
</feature>
<comment type="caution">
    <text evidence="2">The sequence shown here is derived from an EMBL/GenBank/DDBJ whole genome shotgun (WGS) entry which is preliminary data.</text>
</comment>
<dbReference type="EMBL" id="JBHSGK010000021">
    <property type="protein sequence ID" value="MFC4738295.1"/>
    <property type="molecule type" value="Genomic_DNA"/>
</dbReference>
<proteinExistence type="predicted"/>
<name>A0ABV9P034_9BACI</name>
<gene>
    <name evidence="2" type="ORF">ACFO4L_17115</name>
</gene>
<evidence type="ECO:0000313" key="3">
    <source>
        <dbReference type="Proteomes" id="UP001595896"/>
    </source>
</evidence>
<organism evidence="2 3">
    <name type="scientific">Bacillus daqingensis</name>
    <dbReference type="NCBI Taxonomy" id="872396"/>
    <lineage>
        <taxon>Bacteria</taxon>
        <taxon>Bacillati</taxon>
        <taxon>Bacillota</taxon>
        <taxon>Bacilli</taxon>
        <taxon>Bacillales</taxon>
        <taxon>Bacillaceae</taxon>
        <taxon>Bacillus</taxon>
    </lineage>
</organism>
<reference evidence="3" key="1">
    <citation type="journal article" date="2019" name="Int. J. Syst. Evol. Microbiol.">
        <title>The Global Catalogue of Microorganisms (GCM) 10K type strain sequencing project: providing services to taxonomists for standard genome sequencing and annotation.</title>
        <authorList>
            <consortium name="The Broad Institute Genomics Platform"/>
            <consortium name="The Broad Institute Genome Sequencing Center for Infectious Disease"/>
            <person name="Wu L."/>
            <person name="Ma J."/>
        </authorList>
    </citation>
    <scope>NUCLEOTIDE SEQUENCE [LARGE SCALE GENOMIC DNA]</scope>
    <source>
        <strain evidence="3">JCM 12165</strain>
    </source>
</reference>
<accession>A0ABV9P034</accession>